<dbReference type="HOGENOM" id="CLU_067278_3_0_9"/>
<gene>
    <name evidence="3" type="ORF">BN424_1800</name>
</gene>
<dbReference type="InterPro" id="IPR027994">
    <property type="entry name" value="WxL_dom"/>
</dbReference>
<keyword evidence="4" id="KW-1185">Reference proteome</keyword>
<feature type="signal peptide" evidence="1">
    <location>
        <begin position="1"/>
        <end position="26"/>
    </location>
</feature>
<dbReference type="AlphaFoldDB" id="K8ERQ7"/>
<dbReference type="STRING" id="1234679.BN424_1800"/>
<evidence type="ECO:0000256" key="1">
    <source>
        <dbReference type="SAM" id="SignalP"/>
    </source>
</evidence>
<proteinExistence type="predicted"/>
<organism evidence="3 4">
    <name type="scientific">Carnobacterium maltaromaticum LMA28</name>
    <dbReference type="NCBI Taxonomy" id="1234679"/>
    <lineage>
        <taxon>Bacteria</taxon>
        <taxon>Bacillati</taxon>
        <taxon>Bacillota</taxon>
        <taxon>Bacilli</taxon>
        <taxon>Lactobacillales</taxon>
        <taxon>Carnobacteriaceae</taxon>
        <taxon>Carnobacterium</taxon>
    </lineage>
</organism>
<protein>
    <recommendedName>
        <fullName evidence="2">WxL domain-containing protein</fullName>
    </recommendedName>
</protein>
<evidence type="ECO:0000313" key="4">
    <source>
        <dbReference type="Proteomes" id="UP000000212"/>
    </source>
</evidence>
<feature type="chain" id="PRO_5003917638" description="WxL domain-containing protein" evidence="1">
    <location>
        <begin position="27"/>
        <end position="251"/>
    </location>
</feature>
<keyword evidence="1" id="KW-0732">Signal</keyword>
<sequence length="251" mass="27465">MKNKQRKIMLCSCSVFSLLFTVDAKALESQSYPSEAKVGLEPGNSTKPHELITAIWAPTNNVGDLTLDAATGFHFFELKISSYEEGRLSYALVAKKEINGEKPIPSKHYTLGAQVTDVRGTGAGWTLSAKITEFSSEKDDGRKLKGALFSIPVSDVYPDIYNRKYDSPPSSKAVSFPIPDTELPILVAEKDTGLGSWAVDFHSDSRGVPYMWEMHSNGNYYPSGGPSLYIPQGNLTGDYVAAITWSLRDAP</sequence>
<dbReference type="Pfam" id="PF13731">
    <property type="entry name" value="WxL"/>
    <property type="match status" value="1"/>
</dbReference>
<name>K8ERQ7_CARML</name>
<evidence type="ECO:0000313" key="3">
    <source>
        <dbReference type="EMBL" id="CCO11241.2"/>
    </source>
</evidence>
<dbReference type="RefSeq" id="WP_015076470.1">
    <property type="nucleotide sequence ID" value="NC_019425.2"/>
</dbReference>
<dbReference type="OrthoDB" id="2356942at2"/>
<evidence type="ECO:0000259" key="2">
    <source>
        <dbReference type="Pfam" id="PF13731"/>
    </source>
</evidence>
<accession>K8ERQ7</accession>
<dbReference type="EMBL" id="HE999757">
    <property type="protein sequence ID" value="CCO11241.2"/>
    <property type="molecule type" value="Genomic_DNA"/>
</dbReference>
<reference evidence="4" key="1">
    <citation type="journal article" date="2013" name="Genome Announc.">
        <title>Complete Chromosome Sequence of Carnobacterium maltaromaticum LMA 28.</title>
        <authorList>
            <person name="Cailliez-Grimal C."/>
            <person name="Chaillou S."/>
            <person name="Anba-Mondoloni J."/>
            <person name="Loux V."/>
            <person name="Afzal M.I."/>
            <person name="Rahman A."/>
            <person name="Kergourlay G."/>
            <person name="Champomier-Verges M.C."/>
            <person name="Zagorec M."/>
            <person name="Dalgaard P."/>
            <person name="Leisner J.J."/>
            <person name="Prevost H."/>
            <person name="Revol-Junelles A.M."/>
            <person name="Borges F."/>
        </authorList>
    </citation>
    <scope>NUCLEOTIDE SEQUENCE</scope>
    <source>
        <strain evidence="4">LMA28</strain>
    </source>
</reference>
<feature type="domain" description="WxL" evidence="2">
    <location>
        <begin position="29"/>
        <end position="251"/>
    </location>
</feature>
<dbReference type="Proteomes" id="UP000000212">
    <property type="component" value="Chromosome"/>
</dbReference>
<dbReference type="KEGG" id="cml:BN424_1800"/>